<proteinExistence type="inferred from homology"/>
<evidence type="ECO:0000256" key="3">
    <source>
        <dbReference type="SAM" id="Phobius"/>
    </source>
</evidence>
<keyword evidence="5" id="KW-1185">Reference proteome</keyword>
<feature type="transmembrane region" description="Helical" evidence="3">
    <location>
        <begin position="68"/>
        <end position="90"/>
    </location>
</feature>
<feature type="transmembrane region" description="Helical" evidence="3">
    <location>
        <begin position="156"/>
        <end position="179"/>
    </location>
</feature>
<dbReference type="InterPro" id="IPR003784">
    <property type="entry name" value="BioY"/>
</dbReference>
<keyword evidence="3" id="KW-0812">Transmembrane</keyword>
<gene>
    <name evidence="4" type="ORF">FKZ61_21160</name>
</gene>
<dbReference type="PIRSF" id="PIRSF016661">
    <property type="entry name" value="BioY"/>
    <property type="match status" value="1"/>
</dbReference>
<keyword evidence="2" id="KW-1003">Cell membrane</keyword>
<keyword evidence="2" id="KW-0813">Transport</keyword>
<protein>
    <recommendedName>
        <fullName evidence="2">Biotin transporter</fullName>
    </recommendedName>
</protein>
<keyword evidence="3" id="KW-1133">Transmembrane helix</keyword>
<dbReference type="PANTHER" id="PTHR34295:SF1">
    <property type="entry name" value="BIOTIN TRANSPORTER BIOY"/>
    <property type="match status" value="1"/>
</dbReference>
<keyword evidence="2 3" id="KW-0472">Membrane</keyword>
<evidence type="ECO:0000313" key="5">
    <source>
        <dbReference type="Proteomes" id="UP000317371"/>
    </source>
</evidence>
<comment type="subcellular location">
    <subcellularLocation>
        <location evidence="2">Cell membrane</location>
        <topology evidence="2">Multi-pass membrane protein</topology>
    </subcellularLocation>
</comment>
<dbReference type="InParanoid" id="A0A540V9Q0"/>
<feature type="transmembrane region" description="Helical" evidence="3">
    <location>
        <begin position="96"/>
        <end position="116"/>
    </location>
</feature>
<comment type="caution">
    <text evidence="4">The sequence shown here is derived from an EMBL/GenBank/DDBJ whole genome shotgun (WGS) entry which is preliminary data.</text>
</comment>
<dbReference type="AlphaFoldDB" id="A0A540V9Q0"/>
<feature type="transmembrane region" description="Helical" evidence="3">
    <location>
        <begin position="128"/>
        <end position="150"/>
    </location>
</feature>
<organism evidence="4 5">
    <name type="scientific">Litorilinea aerophila</name>
    <dbReference type="NCBI Taxonomy" id="1204385"/>
    <lineage>
        <taxon>Bacteria</taxon>
        <taxon>Bacillati</taxon>
        <taxon>Chloroflexota</taxon>
        <taxon>Caldilineae</taxon>
        <taxon>Caldilineales</taxon>
        <taxon>Caldilineaceae</taxon>
        <taxon>Litorilinea</taxon>
    </lineage>
</organism>
<evidence type="ECO:0000256" key="2">
    <source>
        <dbReference type="PIRNR" id="PIRNR016661"/>
    </source>
</evidence>
<dbReference type="FunCoup" id="A0A540V9Q0">
    <property type="interactions" value="145"/>
</dbReference>
<accession>A0A540V9Q0</accession>
<comment type="similarity">
    <text evidence="1 2">Belongs to the BioY family.</text>
</comment>
<reference evidence="4 5" key="1">
    <citation type="submission" date="2019-06" db="EMBL/GenBank/DDBJ databases">
        <title>Genome sequence of Litorilinea aerophila BAA-2444.</title>
        <authorList>
            <person name="Maclea K.S."/>
            <person name="Maurais E.G."/>
            <person name="Iannazzi L.C."/>
        </authorList>
    </citation>
    <scope>NUCLEOTIDE SEQUENCE [LARGE SCALE GENOMIC DNA]</scope>
    <source>
        <strain evidence="4 5">ATCC BAA-2444</strain>
    </source>
</reference>
<dbReference type="EMBL" id="VIGC01000039">
    <property type="protein sequence ID" value="TQE93461.1"/>
    <property type="molecule type" value="Genomic_DNA"/>
</dbReference>
<evidence type="ECO:0000313" key="4">
    <source>
        <dbReference type="EMBL" id="TQE93461.1"/>
    </source>
</evidence>
<feature type="transmembrane region" description="Helical" evidence="3">
    <location>
        <begin position="41"/>
        <end position="61"/>
    </location>
</feature>
<dbReference type="GO" id="GO:0005886">
    <property type="term" value="C:plasma membrane"/>
    <property type="evidence" value="ECO:0007669"/>
    <property type="project" value="UniProtKB-SubCell"/>
</dbReference>
<evidence type="ECO:0000256" key="1">
    <source>
        <dbReference type="ARBA" id="ARBA00010692"/>
    </source>
</evidence>
<dbReference type="OrthoDB" id="9803495at2"/>
<dbReference type="PANTHER" id="PTHR34295">
    <property type="entry name" value="BIOTIN TRANSPORTER BIOY"/>
    <property type="match status" value="1"/>
</dbReference>
<dbReference type="GO" id="GO:0015225">
    <property type="term" value="F:biotin transmembrane transporter activity"/>
    <property type="evidence" value="ECO:0007669"/>
    <property type="project" value="UniProtKB-UniRule"/>
</dbReference>
<name>A0A540V9Q0_9CHLR</name>
<dbReference type="RefSeq" id="WP_141612163.1">
    <property type="nucleotide sequence ID" value="NZ_VIGC02000039.1"/>
</dbReference>
<dbReference type="Proteomes" id="UP000317371">
    <property type="component" value="Unassembled WGS sequence"/>
</dbReference>
<dbReference type="Pfam" id="PF02632">
    <property type="entry name" value="BioY"/>
    <property type="match status" value="1"/>
</dbReference>
<sequence length="195" mass="20234">MFDTTIRSLARPRVAAGIGIAFFALLTATTARITIPLPFTPVPITLQVLAVLLSGLVLGARGGAASQLLYLGAILAGAPLSASGMGGPGVFAGPTAGYLVGFVPAAYVTGALVENVREQGWILTLRSFVAGLAGVLVIYLVGMSWLAVVLQDWGQAFWKGVVPFIGVDLAKAVVAALVARGGRYFLDYRSSEDLR</sequence>
<dbReference type="Gene3D" id="1.10.1760.20">
    <property type="match status" value="1"/>
</dbReference>